<proteinExistence type="inferred from homology"/>
<keyword evidence="4 5" id="KW-0720">Serine protease</keyword>
<dbReference type="InterPro" id="IPR011042">
    <property type="entry name" value="6-blade_b-propeller_TolB-like"/>
</dbReference>
<evidence type="ECO:0000256" key="6">
    <source>
        <dbReference type="RuleBase" id="RU003355"/>
    </source>
</evidence>
<evidence type="ECO:0000256" key="5">
    <source>
        <dbReference type="PROSITE-ProRule" id="PRU01240"/>
    </source>
</evidence>
<dbReference type="PRINTS" id="PR00723">
    <property type="entry name" value="SUBTILISIN"/>
</dbReference>
<keyword evidence="3 5" id="KW-0378">Hydrolase</keyword>
<organism evidence="10 11">
    <name type="scientific">Streptosporangium vulgare</name>
    <dbReference type="NCBI Taxonomy" id="46190"/>
    <lineage>
        <taxon>Bacteria</taxon>
        <taxon>Bacillati</taxon>
        <taxon>Actinomycetota</taxon>
        <taxon>Actinomycetes</taxon>
        <taxon>Streptosporangiales</taxon>
        <taxon>Streptosporangiaceae</taxon>
        <taxon>Streptosporangium</taxon>
    </lineage>
</organism>
<evidence type="ECO:0000256" key="2">
    <source>
        <dbReference type="ARBA" id="ARBA00022670"/>
    </source>
</evidence>
<dbReference type="Proteomes" id="UP001589610">
    <property type="component" value="Unassembled WGS sequence"/>
</dbReference>
<feature type="domain" description="Peptidase S8/S53" evidence="9">
    <location>
        <begin position="197"/>
        <end position="485"/>
    </location>
</feature>
<dbReference type="PROSITE" id="PS51892">
    <property type="entry name" value="SUBTILASE"/>
    <property type="match status" value="1"/>
</dbReference>
<dbReference type="PROSITE" id="PS00137">
    <property type="entry name" value="SUBTILASE_HIS"/>
    <property type="match status" value="1"/>
</dbReference>
<keyword evidence="8" id="KW-0732">Signal</keyword>
<dbReference type="InterPro" id="IPR013783">
    <property type="entry name" value="Ig-like_fold"/>
</dbReference>
<dbReference type="InterPro" id="IPR008969">
    <property type="entry name" value="CarboxyPept-like_regulatory"/>
</dbReference>
<dbReference type="PANTHER" id="PTHR43806:SF11">
    <property type="entry name" value="CEREVISIN-RELATED"/>
    <property type="match status" value="1"/>
</dbReference>
<dbReference type="Gene3D" id="3.40.50.200">
    <property type="entry name" value="Peptidase S8/S53 domain"/>
    <property type="match status" value="1"/>
</dbReference>
<feature type="active site" description="Charge relay system" evidence="5">
    <location>
        <position position="254"/>
    </location>
</feature>
<dbReference type="PANTHER" id="PTHR43806">
    <property type="entry name" value="PEPTIDASE S8"/>
    <property type="match status" value="1"/>
</dbReference>
<feature type="compositionally biased region" description="Low complexity" evidence="7">
    <location>
        <begin position="32"/>
        <end position="44"/>
    </location>
</feature>
<comment type="caution">
    <text evidence="10">The sequence shown here is derived from an EMBL/GenBank/DDBJ whole genome shotgun (WGS) entry which is preliminary data.</text>
</comment>
<dbReference type="InterPro" id="IPR011659">
    <property type="entry name" value="WD40"/>
</dbReference>
<evidence type="ECO:0000256" key="8">
    <source>
        <dbReference type="SAM" id="SignalP"/>
    </source>
</evidence>
<evidence type="ECO:0000256" key="4">
    <source>
        <dbReference type="ARBA" id="ARBA00022825"/>
    </source>
</evidence>
<dbReference type="PROSITE" id="PS00138">
    <property type="entry name" value="SUBTILASE_SER"/>
    <property type="match status" value="1"/>
</dbReference>
<evidence type="ECO:0000256" key="1">
    <source>
        <dbReference type="ARBA" id="ARBA00011073"/>
    </source>
</evidence>
<feature type="region of interest" description="Disordered" evidence="7">
    <location>
        <begin position="32"/>
        <end position="53"/>
    </location>
</feature>
<dbReference type="InterPro" id="IPR023828">
    <property type="entry name" value="Peptidase_S8_Ser-AS"/>
</dbReference>
<evidence type="ECO:0000256" key="7">
    <source>
        <dbReference type="SAM" id="MobiDB-lite"/>
    </source>
</evidence>
<dbReference type="Pfam" id="PF07676">
    <property type="entry name" value="PD40"/>
    <property type="match status" value="3"/>
</dbReference>
<dbReference type="SUPFAM" id="SSF82171">
    <property type="entry name" value="DPP6 N-terminal domain-like"/>
    <property type="match status" value="1"/>
</dbReference>
<dbReference type="InterPro" id="IPR022398">
    <property type="entry name" value="Peptidase_S8_His-AS"/>
</dbReference>
<feature type="active site" description="Charge relay system" evidence="5">
    <location>
        <position position="435"/>
    </location>
</feature>
<feature type="active site" description="Charge relay system" evidence="5">
    <location>
        <position position="206"/>
    </location>
</feature>
<feature type="compositionally biased region" description="Polar residues" evidence="7">
    <location>
        <begin position="792"/>
        <end position="804"/>
    </location>
</feature>
<dbReference type="Gene3D" id="2.120.10.30">
    <property type="entry name" value="TolB, C-terminal domain"/>
    <property type="match status" value="1"/>
</dbReference>
<dbReference type="RefSeq" id="WP_344747827.1">
    <property type="nucleotide sequence ID" value="NZ_BAAAWW010000139.1"/>
</dbReference>
<dbReference type="EMBL" id="JBHMBS010000015">
    <property type="protein sequence ID" value="MFB9679286.1"/>
    <property type="molecule type" value="Genomic_DNA"/>
</dbReference>
<dbReference type="Gene3D" id="2.60.40.1120">
    <property type="entry name" value="Carboxypeptidase-like, regulatory domain"/>
    <property type="match status" value="2"/>
</dbReference>
<feature type="signal peptide" evidence="8">
    <location>
        <begin position="1"/>
        <end position="35"/>
    </location>
</feature>
<protein>
    <submittedName>
        <fullName evidence="10">S8 family serine peptidase</fullName>
    </submittedName>
</protein>
<accession>A0ABV5TK70</accession>
<reference evidence="10 11" key="1">
    <citation type="submission" date="2024-09" db="EMBL/GenBank/DDBJ databases">
        <authorList>
            <person name="Sun Q."/>
            <person name="Mori K."/>
        </authorList>
    </citation>
    <scope>NUCLEOTIDE SEQUENCE [LARGE SCALE GENOMIC DNA]</scope>
    <source>
        <strain evidence="10 11">JCM 3028</strain>
    </source>
</reference>
<evidence type="ECO:0000313" key="11">
    <source>
        <dbReference type="Proteomes" id="UP001589610"/>
    </source>
</evidence>
<name>A0ABV5TK70_9ACTN</name>
<dbReference type="InterPro" id="IPR050131">
    <property type="entry name" value="Peptidase_S8_subtilisin-like"/>
</dbReference>
<feature type="region of interest" description="Disordered" evidence="7">
    <location>
        <begin position="765"/>
        <end position="804"/>
    </location>
</feature>
<feature type="compositionally biased region" description="Basic and acidic residues" evidence="7">
    <location>
        <begin position="776"/>
        <end position="787"/>
    </location>
</feature>
<keyword evidence="11" id="KW-1185">Reference proteome</keyword>
<dbReference type="PROSITE" id="PS00136">
    <property type="entry name" value="SUBTILASE_ASP"/>
    <property type="match status" value="1"/>
</dbReference>
<keyword evidence="2 5" id="KW-0645">Protease</keyword>
<evidence type="ECO:0000259" key="9">
    <source>
        <dbReference type="Pfam" id="PF00082"/>
    </source>
</evidence>
<comment type="similarity">
    <text evidence="1 5 6">Belongs to the peptidase S8 family.</text>
</comment>
<dbReference type="InterPro" id="IPR036852">
    <property type="entry name" value="Peptidase_S8/S53_dom_sf"/>
</dbReference>
<dbReference type="InterPro" id="IPR015500">
    <property type="entry name" value="Peptidase_S8_subtilisin-rel"/>
</dbReference>
<gene>
    <name evidence="10" type="ORF">ACFFRH_27725</name>
</gene>
<dbReference type="SUPFAM" id="SSF49464">
    <property type="entry name" value="Carboxypeptidase regulatory domain-like"/>
    <property type="match status" value="2"/>
</dbReference>
<feature type="chain" id="PRO_5046594281" evidence="8">
    <location>
        <begin position="36"/>
        <end position="1154"/>
    </location>
</feature>
<dbReference type="InterPro" id="IPR023827">
    <property type="entry name" value="Peptidase_S8_Asp-AS"/>
</dbReference>
<sequence length="1154" mass="119987">MSLSALRSRGQRLSLAALLVLGSLATVLPSTPATAASPATAETPPTEPGRRGKIAPELIDRTKTAGARADGRVEAVVVLGAASGLRSTAPSPSEARKALAETADAVQAPVVQLVESHGDQVLNTFWIKNMVLVRARPATLEALAALDLVDRIIPNFELKAPPTPRRAAKAGEREGESAWGIEKIGADRVRKERGLTGDGVRVAVLDTGVDIAHPDLTGKLVTDDASDPSYPGGWIEFGPDGRPVPSSPHDSSYHGTHVAGTIAGGNASGTQIGVAPGAELMAGLVIPGGNGTLAQVIAGMQWAIAPYAADGSPAGKPADVVSMSLGAEGYADEMVEPARNIYLAGAFPSFAIGNECLEGGSGSPGNVYEAVSVGATDAGDDVPEFSCGGVVRRTDWIDAPAEWPESYVVPDISAPGVDVLSALPGGEYGMLSGTSMATPHVSGTVALMVEARRDLGVDETLDILAGTSFFDGRYGERPNARFGAGRIDAYAAVAEAALASGVRGVVTDEKTRKPLAGVTVTRTDTGRAVETDELGRFEMRLGAGTYDLKLSRFGYRQEPSRVRVTANHFSDVKIALEQTRRGEISGRVTYGPTGSTVPGATVTVLGVPDSLVATTDLNGRYTIRDVPEGDYQVAASAPDVSRSEPAKVTVRGTKGPARADFALPRPSATERVSLTSDGRQGNGEAWWPKMSTDGEVVTFASPGSGFVSDDTNNDLDIFVTDLRTRAVERVSVASDGTQSDGFSLSPTLSADGRLVGFGSGATNLVPGDTNGQTDAFAHDRETGKTERVSVASDGTQSDGLSSSPSFSADGRFAVFNSDATNLVPGDVNGKTDVFVRDRTTGKTEAVSVGAGGVPADGNSREQSISADGRFVAFESQATDLVPGDTNGHGDVFVRDRQTGKTELIPAPEAREASSPSISADGRMVVFTASGGLEGYQIYVHDRQTGTRRLASAASDGSMANDWSFAPSLSADGQTVAFYTYATNLAGGDTNGRTDVYVRDFEAGTTTRISGGPKDVEGDGSAGIPSISGDGRYVAFESSSANLVGDDTNRKSDVFVRDRTPGPEPRFALTGLDVSPSTTRPGRPVRISAWVKNVGERAGGYDAVLRVNGEVERRQTVQVRADKAVRLSFDARRSGAGTYTVELGPLTGRFVVTGH</sequence>
<evidence type="ECO:0000313" key="10">
    <source>
        <dbReference type="EMBL" id="MFB9679286.1"/>
    </source>
</evidence>
<dbReference type="Pfam" id="PF00082">
    <property type="entry name" value="Peptidase_S8"/>
    <property type="match status" value="1"/>
</dbReference>
<dbReference type="SUPFAM" id="SSF52743">
    <property type="entry name" value="Subtilisin-like"/>
    <property type="match status" value="1"/>
</dbReference>
<evidence type="ECO:0000256" key="3">
    <source>
        <dbReference type="ARBA" id="ARBA00022801"/>
    </source>
</evidence>
<dbReference type="Pfam" id="PF13620">
    <property type="entry name" value="CarboxypepD_reg"/>
    <property type="match status" value="2"/>
</dbReference>
<dbReference type="Gene3D" id="2.60.40.10">
    <property type="entry name" value="Immunoglobulins"/>
    <property type="match status" value="1"/>
</dbReference>
<dbReference type="InterPro" id="IPR000209">
    <property type="entry name" value="Peptidase_S8/S53_dom"/>
</dbReference>